<sequence>MADRRYNLVSVLIALLSCVPFYFAYEKREGSIRRMVMIAVMTAISVLGRLIFGPIPAFKPMAAVTILSGIYMGPESGFLVGSLSAVVSNIFFGQGPWTPFQMLTLGMTGLLSGLPLFRVLLRKRLPLAIWGMAMGIMYSGIMDIWTVLSLIDSFSWKRYLLALSTAVPYTVTYMVSNVVFLMLTIKPIGEKLNRIQIKHGIF</sequence>
<evidence type="ECO:0000256" key="1">
    <source>
        <dbReference type="SAM" id="Phobius"/>
    </source>
</evidence>
<feature type="transmembrane region" description="Helical" evidence="1">
    <location>
        <begin position="127"/>
        <end position="148"/>
    </location>
</feature>
<feature type="transmembrane region" description="Helical" evidence="1">
    <location>
        <begin position="35"/>
        <end position="52"/>
    </location>
</feature>
<evidence type="ECO:0000313" key="3">
    <source>
        <dbReference type="Proteomes" id="UP000515860"/>
    </source>
</evidence>
<feature type="transmembrane region" description="Helical" evidence="1">
    <location>
        <begin position="100"/>
        <end position="120"/>
    </location>
</feature>
<keyword evidence="1" id="KW-0812">Transmembrane</keyword>
<dbReference type="Pfam" id="PF12822">
    <property type="entry name" value="ECF_trnsprt"/>
    <property type="match status" value="1"/>
</dbReference>
<accession>A0A7G9GHY3</accession>
<evidence type="ECO:0000313" key="2">
    <source>
        <dbReference type="EMBL" id="QNM10415.1"/>
    </source>
</evidence>
<dbReference type="KEGG" id="whj:H9Q79_04085"/>
<feature type="transmembrane region" description="Helical" evidence="1">
    <location>
        <begin position="6"/>
        <end position="23"/>
    </location>
</feature>
<dbReference type="AlphaFoldDB" id="A0A7G9GHY3"/>
<name>A0A7G9GHY3_9FIRM</name>
<keyword evidence="1" id="KW-0472">Membrane</keyword>
<protein>
    <submittedName>
        <fullName evidence="2">ECF transporter S component</fullName>
    </submittedName>
</protein>
<gene>
    <name evidence="2" type="ORF">H9Q79_04085</name>
</gene>
<organism evidence="2 3">
    <name type="scientific">Wansuia hejianensis</name>
    <dbReference type="NCBI Taxonomy" id="2763667"/>
    <lineage>
        <taxon>Bacteria</taxon>
        <taxon>Bacillati</taxon>
        <taxon>Bacillota</taxon>
        <taxon>Clostridia</taxon>
        <taxon>Lachnospirales</taxon>
        <taxon>Lachnospiraceae</taxon>
        <taxon>Wansuia</taxon>
    </lineage>
</organism>
<feature type="transmembrane region" description="Helical" evidence="1">
    <location>
        <begin position="160"/>
        <end position="185"/>
    </location>
</feature>
<dbReference type="EMBL" id="CP060635">
    <property type="protein sequence ID" value="QNM10415.1"/>
    <property type="molecule type" value="Genomic_DNA"/>
</dbReference>
<reference evidence="2 3" key="1">
    <citation type="submission" date="2020-08" db="EMBL/GenBank/DDBJ databases">
        <authorList>
            <person name="Liu C."/>
            <person name="Sun Q."/>
        </authorList>
    </citation>
    <scope>NUCLEOTIDE SEQUENCE [LARGE SCALE GENOMIC DNA]</scope>
    <source>
        <strain evidence="2 3">NSJ-29</strain>
    </source>
</reference>
<dbReference type="InterPro" id="IPR024529">
    <property type="entry name" value="ECF_trnsprt_substrate-spec"/>
</dbReference>
<keyword evidence="1" id="KW-1133">Transmembrane helix</keyword>
<proteinExistence type="predicted"/>
<dbReference type="Proteomes" id="UP000515860">
    <property type="component" value="Chromosome"/>
</dbReference>
<dbReference type="GO" id="GO:0022857">
    <property type="term" value="F:transmembrane transporter activity"/>
    <property type="evidence" value="ECO:0007669"/>
    <property type="project" value="InterPro"/>
</dbReference>
<keyword evidence="3" id="KW-1185">Reference proteome</keyword>
<dbReference type="PROSITE" id="PS51257">
    <property type="entry name" value="PROKAR_LIPOPROTEIN"/>
    <property type="match status" value="1"/>
</dbReference>
<dbReference type="Gene3D" id="1.10.1760.20">
    <property type="match status" value="1"/>
</dbReference>